<evidence type="ECO:0000313" key="2">
    <source>
        <dbReference type="Proteomes" id="UP000243719"/>
    </source>
</evidence>
<evidence type="ECO:0000313" key="1">
    <source>
        <dbReference type="EMBL" id="SDV49280.1"/>
    </source>
</evidence>
<dbReference type="STRING" id="1770053.SAMN05216551_107210"/>
<keyword evidence="2" id="KW-1185">Reference proteome</keyword>
<dbReference type="OrthoDB" id="5295974at2"/>
<organism evidence="1 2">
    <name type="scientific">Chitinasiproducens palmae</name>
    <dbReference type="NCBI Taxonomy" id="1770053"/>
    <lineage>
        <taxon>Bacteria</taxon>
        <taxon>Pseudomonadati</taxon>
        <taxon>Pseudomonadota</taxon>
        <taxon>Betaproteobacteria</taxon>
        <taxon>Burkholderiales</taxon>
        <taxon>Burkholderiaceae</taxon>
        <taxon>Chitinasiproducens</taxon>
    </lineage>
</organism>
<gene>
    <name evidence="1" type="ORF">SAMN05216551_107210</name>
</gene>
<accession>A0A1H2PQZ1</accession>
<dbReference type="InterPro" id="IPR016631">
    <property type="entry name" value="Regulatory_RpfE"/>
</dbReference>
<evidence type="ECO:0008006" key="3">
    <source>
        <dbReference type="Google" id="ProtNLM"/>
    </source>
</evidence>
<name>A0A1H2PQZ1_9BURK</name>
<dbReference type="EMBL" id="FNLO01000007">
    <property type="protein sequence ID" value="SDV49280.1"/>
    <property type="molecule type" value="Genomic_DNA"/>
</dbReference>
<sequence>MPDIMRLPPLHLLLPASLPDDPSLWQGLDLPALARLFARAPRIDVVRGEDFQRATGHERWLAERHGLDGAEAAPLAPFMLLGDGGEPALGEAWLCVEPVHVEVTRDHLRLHGPHAIALGAPEADALREAADASFTERGLRLLAPTPWRWYAAARTQGVGAAAPGPFAAASPAKASGRSVDLWLPQPAAPAGDASAADEARKTARRWLALQNEIQMVWHDHPVNDRRAPPINSVWLHGYGRYSQPSRRYARVYAAAPATRGLALASGADAADPPRDYTSLLAQADAVPASTDGAPWLIEYDAPLAATLAEDAHGWREAMKAAEREWFAPILAALADGTLPEVTLILTGDVESRTVRVGRGDLRRFWRRRPLALAVGNDSRARTLPS</sequence>
<reference evidence="2" key="1">
    <citation type="submission" date="2016-09" db="EMBL/GenBank/DDBJ databases">
        <authorList>
            <person name="Varghese N."/>
            <person name="Submissions S."/>
        </authorList>
    </citation>
    <scope>NUCLEOTIDE SEQUENCE [LARGE SCALE GENOMIC DNA]</scope>
    <source>
        <strain evidence="2">JS23</strain>
    </source>
</reference>
<dbReference type="Proteomes" id="UP000243719">
    <property type="component" value="Unassembled WGS sequence"/>
</dbReference>
<dbReference type="AlphaFoldDB" id="A0A1H2PQZ1"/>
<protein>
    <recommendedName>
        <fullName evidence="3">Regulatory protein</fullName>
    </recommendedName>
</protein>
<dbReference type="PIRSF" id="PIRSF015283">
    <property type="entry name" value="Regulatory_RpfE"/>
    <property type="match status" value="1"/>
</dbReference>
<proteinExistence type="predicted"/>